<gene>
    <name evidence="1" type="ORF">OP10G_3862</name>
</gene>
<reference evidence="1 2" key="1">
    <citation type="journal article" date="2014" name="PLoS ONE">
        <title>The first complete genome sequence of the class fimbriimonadia in the phylum armatimonadetes.</title>
        <authorList>
            <person name="Hu Z.Y."/>
            <person name="Wang Y.Z."/>
            <person name="Im W.T."/>
            <person name="Wang S.Y."/>
            <person name="Zhao G.P."/>
            <person name="Zheng H.J."/>
            <person name="Quan Z.X."/>
        </authorList>
    </citation>
    <scope>NUCLEOTIDE SEQUENCE [LARGE SCALE GENOMIC DNA]</scope>
    <source>
        <strain evidence="1">Gsoil 348</strain>
    </source>
</reference>
<dbReference type="KEGG" id="fgi:OP10G_3862"/>
<dbReference type="Proteomes" id="UP000027982">
    <property type="component" value="Chromosome"/>
</dbReference>
<proteinExistence type="predicted"/>
<dbReference type="RefSeq" id="WP_025228854.1">
    <property type="nucleotide sequence ID" value="NZ_CP007139.1"/>
</dbReference>
<accession>A0A068NWS7</accession>
<protein>
    <submittedName>
        <fullName evidence="1">Uncharacterized protein</fullName>
    </submittedName>
</protein>
<dbReference type="HOGENOM" id="CLU_2129719_0_0_0"/>
<organism evidence="1 2">
    <name type="scientific">Fimbriimonas ginsengisoli Gsoil 348</name>
    <dbReference type="NCBI Taxonomy" id="661478"/>
    <lineage>
        <taxon>Bacteria</taxon>
        <taxon>Bacillati</taxon>
        <taxon>Armatimonadota</taxon>
        <taxon>Fimbriimonadia</taxon>
        <taxon>Fimbriimonadales</taxon>
        <taxon>Fimbriimonadaceae</taxon>
        <taxon>Fimbriimonas</taxon>
    </lineage>
</organism>
<dbReference type="STRING" id="661478.OP10G_3862"/>
<evidence type="ECO:0000313" key="2">
    <source>
        <dbReference type="Proteomes" id="UP000027982"/>
    </source>
</evidence>
<keyword evidence="2" id="KW-1185">Reference proteome</keyword>
<dbReference type="EMBL" id="CP007139">
    <property type="protein sequence ID" value="AIE87230.1"/>
    <property type="molecule type" value="Genomic_DNA"/>
</dbReference>
<dbReference type="AlphaFoldDB" id="A0A068NWS7"/>
<sequence>MSQTIQNPGGIILEEFQLEGYGGFPNALYLIGVGEDKYAANNATLPDGQNVNGLATFPDPDEATTYMGLLAGLNGKIVAKSFEEAREIAKSKPVISCLFLFVSGKIVEVHYVR</sequence>
<name>A0A068NWS7_FIMGI</name>
<evidence type="ECO:0000313" key="1">
    <source>
        <dbReference type="EMBL" id="AIE87230.1"/>
    </source>
</evidence>